<name>A0A371JSK4_9FLAO</name>
<evidence type="ECO:0008006" key="3">
    <source>
        <dbReference type="Google" id="ProtNLM"/>
    </source>
</evidence>
<dbReference type="Proteomes" id="UP000261828">
    <property type="component" value="Unassembled WGS sequence"/>
</dbReference>
<dbReference type="OrthoDB" id="1190115at2"/>
<proteinExistence type="predicted"/>
<evidence type="ECO:0000313" key="1">
    <source>
        <dbReference type="EMBL" id="RDY60785.1"/>
    </source>
</evidence>
<reference evidence="1 2" key="1">
    <citation type="submission" date="2018-08" db="EMBL/GenBank/DDBJ databases">
        <title>Muricauda nanhaiensis sp. nov., isolated from seawater of the South China Sea.</title>
        <authorList>
            <person name="Dang Y."/>
        </authorList>
    </citation>
    <scope>NUCLEOTIDE SEQUENCE [LARGE SCALE GENOMIC DNA]</scope>
    <source>
        <strain evidence="1 2">SM1704</strain>
    </source>
</reference>
<dbReference type="EMBL" id="QTJX01000001">
    <property type="protein sequence ID" value="RDY60785.1"/>
    <property type="molecule type" value="Genomic_DNA"/>
</dbReference>
<keyword evidence="2" id="KW-1185">Reference proteome</keyword>
<comment type="caution">
    <text evidence="1">The sequence shown here is derived from an EMBL/GenBank/DDBJ whole genome shotgun (WGS) entry which is preliminary data.</text>
</comment>
<organism evidence="1 2">
    <name type="scientific">Flagellimonas nanhaiensis</name>
    <dbReference type="NCBI Taxonomy" id="2292706"/>
    <lineage>
        <taxon>Bacteria</taxon>
        <taxon>Pseudomonadati</taxon>
        <taxon>Bacteroidota</taxon>
        <taxon>Flavobacteriia</taxon>
        <taxon>Flavobacteriales</taxon>
        <taxon>Flavobacteriaceae</taxon>
        <taxon>Flagellimonas</taxon>
    </lineage>
</organism>
<accession>A0A371JSK4</accession>
<protein>
    <recommendedName>
        <fullName evidence="3">Type II secretion system protein</fullName>
    </recommendedName>
</protein>
<evidence type="ECO:0000313" key="2">
    <source>
        <dbReference type="Proteomes" id="UP000261828"/>
    </source>
</evidence>
<dbReference type="RefSeq" id="WP_116182668.1">
    <property type="nucleotide sequence ID" value="NZ_QTJX01000001.1"/>
</dbReference>
<dbReference type="AlphaFoldDB" id="A0A371JSK4"/>
<sequence length="113" mass="13249">MDVLKKVKASTLMETMVATVLIVVLFMMASLVLNSLFGAQVKNNTQPLKNHLRKLEYLYNHKKLNFPFYEEWEGWEINLNQSGSDRVLEFNATRFEEPNVRAIKHVFYDKNNP</sequence>
<gene>
    <name evidence="1" type="ORF">DX873_00975</name>
</gene>